<dbReference type="AlphaFoldDB" id="A0A2P2P9G5"/>
<reference evidence="2" key="1">
    <citation type="submission" date="2018-02" db="EMBL/GenBank/DDBJ databases">
        <title>Rhizophora mucronata_Transcriptome.</title>
        <authorList>
            <person name="Meera S.P."/>
            <person name="Sreeshan A."/>
            <person name="Augustine A."/>
        </authorList>
    </citation>
    <scope>NUCLEOTIDE SEQUENCE</scope>
    <source>
        <tissue evidence="2">Leaf</tissue>
    </source>
</reference>
<proteinExistence type="predicted"/>
<organism evidence="2">
    <name type="scientific">Rhizophora mucronata</name>
    <name type="common">Asiatic mangrove</name>
    <dbReference type="NCBI Taxonomy" id="61149"/>
    <lineage>
        <taxon>Eukaryota</taxon>
        <taxon>Viridiplantae</taxon>
        <taxon>Streptophyta</taxon>
        <taxon>Embryophyta</taxon>
        <taxon>Tracheophyta</taxon>
        <taxon>Spermatophyta</taxon>
        <taxon>Magnoliopsida</taxon>
        <taxon>eudicotyledons</taxon>
        <taxon>Gunneridae</taxon>
        <taxon>Pentapetalae</taxon>
        <taxon>rosids</taxon>
        <taxon>fabids</taxon>
        <taxon>Malpighiales</taxon>
        <taxon>Rhizophoraceae</taxon>
        <taxon>Rhizophora</taxon>
    </lineage>
</organism>
<evidence type="ECO:0000256" key="1">
    <source>
        <dbReference type="SAM" id="MobiDB-lite"/>
    </source>
</evidence>
<accession>A0A2P2P9G5</accession>
<dbReference type="EMBL" id="GGEC01070926">
    <property type="protein sequence ID" value="MBX51410.1"/>
    <property type="molecule type" value="Transcribed_RNA"/>
</dbReference>
<feature type="region of interest" description="Disordered" evidence="1">
    <location>
        <begin position="1"/>
        <end position="21"/>
    </location>
</feature>
<sequence length="21" mass="2415">MYAPEVGRRESGAGEEYELRD</sequence>
<protein>
    <submittedName>
        <fullName evidence="2">Uncharacterized protein</fullName>
    </submittedName>
</protein>
<name>A0A2P2P9G5_RHIMU</name>
<evidence type="ECO:0000313" key="2">
    <source>
        <dbReference type="EMBL" id="MBX51410.1"/>
    </source>
</evidence>